<dbReference type="Gene3D" id="3.50.50.60">
    <property type="entry name" value="FAD/NAD(P)-binding domain"/>
    <property type="match status" value="2"/>
</dbReference>
<evidence type="ECO:0000313" key="1">
    <source>
        <dbReference type="EMBL" id="MEV0710242.1"/>
    </source>
</evidence>
<protein>
    <submittedName>
        <fullName evidence="1">NAD(P)/FAD-dependent oxidoreductase</fullName>
        <ecNumber evidence="1">1.14.13.-</ecNumber>
    </submittedName>
</protein>
<name>A0ABV3FXU1_9NOCA</name>
<dbReference type="EC" id="1.14.13.-" evidence="1"/>
<dbReference type="SUPFAM" id="SSF51905">
    <property type="entry name" value="FAD/NAD(P)-binding domain"/>
    <property type="match status" value="1"/>
</dbReference>
<dbReference type="InterPro" id="IPR036188">
    <property type="entry name" value="FAD/NAD-bd_sf"/>
</dbReference>
<sequence>MTWSYEVAVIGTGFSGIAVAIELRRRGITDFVMLERADAVGGTWRDNTYPGCAVDVPSLLYSYSYAADHDWSRLYAPAAELRDYTESVVERFGLRPHIRLRSEVSEADFDPDDDRWVLRLRDGSTVRARTVVMGYFSLHVPALPDVPGLDTFRGVQMHSGRWDHEFAASGKRVAVIGSGASAVQIVPALARAGAEVVSVQRSPAWVLPRGDRRIPGPIRAVLRHVPAARIAARAMILILLEALHLAEFHPRFLSIFERVCRFALAQQVPDPALRARLTPDYRFGCKRPMVSDEYYRSFTRDNVELVTAELAEITPTGLRTADGEQHDVDAIVWATGFRVQDSIDHFPDFRAPGLSTRTKFARDGFTAYRGVAFAGLPNLFAVTGPNTALPHTSQFLGIEPSSGLIARIITRMRDDGVTRYTPSDEAETRWVTEARATLSTRIWSTGGCRSYFIEKDGTNTLVYPGGAITARLERRRLVLRDWERRTADASSTGFRGSVLRAVHAIVG</sequence>
<dbReference type="Pfam" id="PF13738">
    <property type="entry name" value="Pyr_redox_3"/>
    <property type="match status" value="1"/>
</dbReference>
<keyword evidence="1" id="KW-0560">Oxidoreductase</keyword>
<comment type="caution">
    <text evidence="1">The sequence shown here is derived from an EMBL/GenBank/DDBJ whole genome shotgun (WGS) entry which is preliminary data.</text>
</comment>
<dbReference type="Proteomes" id="UP001551695">
    <property type="component" value="Unassembled WGS sequence"/>
</dbReference>
<proteinExistence type="predicted"/>
<accession>A0ABV3FXU1</accession>
<dbReference type="PANTHER" id="PTHR42877">
    <property type="entry name" value="L-ORNITHINE N(5)-MONOOXYGENASE-RELATED"/>
    <property type="match status" value="1"/>
</dbReference>
<keyword evidence="2" id="KW-1185">Reference proteome</keyword>
<reference evidence="1 2" key="1">
    <citation type="submission" date="2024-06" db="EMBL/GenBank/DDBJ databases">
        <title>The Natural Products Discovery Center: Release of the First 8490 Sequenced Strains for Exploring Actinobacteria Biosynthetic Diversity.</title>
        <authorList>
            <person name="Kalkreuter E."/>
            <person name="Kautsar S.A."/>
            <person name="Yang D."/>
            <person name="Bader C.D."/>
            <person name="Teijaro C.N."/>
            <person name="Fluegel L."/>
            <person name="Davis C.M."/>
            <person name="Simpson J.R."/>
            <person name="Lauterbach L."/>
            <person name="Steele A.D."/>
            <person name="Gui C."/>
            <person name="Meng S."/>
            <person name="Li G."/>
            <person name="Viehrig K."/>
            <person name="Ye F."/>
            <person name="Su P."/>
            <person name="Kiefer A.F."/>
            <person name="Nichols A."/>
            <person name="Cepeda A.J."/>
            <person name="Yan W."/>
            <person name="Fan B."/>
            <person name="Jiang Y."/>
            <person name="Adhikari A."/>
            <person name="Zheng C.-J."/>
            <person name="Schuster L."/>
            <person name="Cowan T.M."/>
            <person name="Smanski M.J."/>
            <person name="Chevrette M.G."/>
            <person name="De Carvalho L.P.S."/>
            <person name="Shen B."/>
        </authorList>
    </citation>
    <scope>NUCLEOTIDE SEQUENCE [LARGE SCALE GENOMIC DNA]</scope>
    <source>
        <strain evidence="1 2">NPDC050403</strain>
    </source>
</reference>
<organism evidence="1 2">
    <name type="scientific">Nocardia aurea</name>
    <dbReference type="NCBI Taxonomy" id="2144174"/>
    <lineage>
        <taxon>Bacteria</taxon>
        <taxon>Bacillati</taxon>
        <taxon>Actinomycetota</taxon>
        <taxon>Actinomycetes</taxon>
        <taxon>Mycobacteriales</taxon>
        <taxon>Nocardiaceae</taxon>
        <taxon>Nocardia</taxon>
    </lineage>
</organism>
<dbReference type="PANTHER" id="PTHR42877:SF4">
    <property type="entry name" value="FAD_NAD(P)-BINDING DOMAIN-CONTAINING PROTEIN-RELATED"/>
    <property type="match status" value="1"/>
</dbReference>
<dbReference type="InterPro" id="IPR051209">
    <property type="entry name" value="FAD-bind_Monooxygenase_sf"/>
</dbReference>
<dbReference type="EMBL" id="JBFAKC010000010">
    <property type="protein sequence ID" value="MEV0710242.1"/>
    <property type="molecule type" value="Genomic_DNA"/>
</dbReference>
<dbReference type="RefSeq" id="WP_357786034.1">
    <property type="nucleotide sequence ID" value="NZ_JBFAKC010000010.1"/>
</dbReference>
<dbReference type="GO" id="GO:0016491">
    <property type="term" value="F:oxidoreductase activity"/>
    <property type="evidence" value="ECO:0007669"/>
    <property type="project" value="UniProtKB-KW"/>
</dbReference>
<evidence type="ECO:0000313" key="2">
    <source>
        <dbReference type="Proteomes" id="UP001551695"/>
    </source>
</evidence>
<dbReference type="PRINTS" id="PR00411">
    <property type="entry name" value="PNDRDTASEI"/>
</dbReference>
<gene>
    <name evidence="1" type="ORF">AB0I48_21985</name>
</gene>